<evidence type="ECO:0000256" key="2">
    <source>
        <dbReference type="ARBA" id="ARBA00004236"/>
    </source>
</evidence>
<feature type="domain" description="Bacterial sugar transferase" evidence="10">
    <location>
        <begin position="293"/>
        <end position="483"/>
    </location>
</feature>
<comment type="caution">
    <text evidence="11">The sequence shown here is derived from an EMBL/GenBank/DDBJ whole genome shotgun (WGS) entry which is preliminary data.</text>
</comment>
<evidence type="ECO:0000259" key="10">
    <source>
        <dbReference type="Pfam" id="PF02397"/>
    </source>
</evidence>
<feature type="transmembrane region" description="Helical" evidence="9">
    <location>
        <begin position="103"/>
        <end position="121"/>
    </location>
</feature>
<evidence type="ECO:0000256" key="4">
    <source>
        <dbReference type="ARBA" id="ARBA00022475"/>
    </source>
</evidence>
<dbReference type="EMBL" id="JACBYR010000001">
    <property type="protein sequence ID" value="NYE82174.1"/>
    <property type="molecule type" value="Genomic_DNA"/>
</dbReference>
<keyword evidence="4" id="KW-1003">Cell membrane</keyword>
<evidence type="ECO:0000256" key="1">
    <source>
        <dbReference type="ARBA" id="ARBA00004141"/>
    </source>
</evidence>
<sequence>MKAELFSPLQSGSRLNARWINKYALCLTDLVSFLTAFGLGALALATATSAGFSSGWIGINSSNIFSPLVTHAAFVFSAVLWFWGSARHYAYRKPFWSELHEVLSTLVLVAFLELAFIALIGWQFSRIWWFTTWATAMVCVPLGRWAIKTILTGAGYWKKPTLIVGTGENAKEACLALRSQPLMGLDVIAYVSPAESLGSQTLTSVPILNGFNASSFNLLADVKVVIALEHHEHHLRDRWIRDLTRHGIRDISVIPAMRGVPLYGAEMSHFFSHEVLMLRLNTNLKRTASRVIKRSFDIVFSSLLLLLLSPVLAYFAYKVREDGGNAFYGHTRIGQNGKKFSCLKLRSMVLNSEEVLRNLLANDPAAREEWNLDFKLKNDPRITKIGGFLRRTSLDELPQLWNVLKGEMSLVGPRPIVEAELARYADDADYYMMVKPGMTGLWQISGRNNIDYATRVYLDAWYVKNWSLFYDVAILFKTAGVVLQRDGAY</sequence>
<evidence type="ECO:0000256" key="7">
    <source>
        <dbReference type="ARBA" id="ARBA00022989"/>
    </source>
</evidence>
<keyword evidence="12" id="KW-1185">Reference proteome</keyword>
<proteinExistence type="inferred from homology"/>
<dbReference type="GO" id="GO:0000271">
    <property type="term" value="P:polysaccharide biosynthetic process"/>
    <property type="evidence" value="ECO:0007669"/>
    <property type="project" value="InterPro"/>
</dbReference>
<dbReference type="AlphaFoldDB" id="A0A7Y9ITV2"/>
<organism evidence="11 12">
    <name type="scientific">Pigmentiphaga litoralis</name>
    <dbReference type="NCBI Taxonomy" id="516702"/>
    <lineage>
        <taxon>Bacteria</taxon>
        <taxon>Pseudomonadati</taxon>
        <taxon>Pseudomonadota</taxon>
        <taxon>Betaproteobacteria</taxon>
        <taxon>Burkholderiales</taxon>
        <taxon>Alcaligenaceae</taxon>
        <taxon>Pigmentiphaga</taxon>
    </lineage>
</organism>
<dbReference type="NCBIfam" id="TIGR03022">
    <property type="entry name" value="WbaP_sugtrans"/>
    <property type="match status" value="1"/>
</dbReference>
<evidence type="ECO:0000256" key="3">
    <source>
        <dbReference type="ARBA" id="ARBA00006464"/>
    </source>
</evidence>
<dbReference type="InterPro" id="IPR017475">
    <property type="entry name" value="EPS_sugar_tfrase"/>
</dbReference>
<dbReference type="Gene3D" id="3.40.50.720">
    <property type="entry name" value="NAD(P)-binding Rossmann-like Domain"/>
    <property type="match status" value="1"/>
</dbReference>
<dbReference type="Pfam" id="PF02397">
    <property type="entry name" value="Bac_transf"/>
    <property type="match status" value="1"/>
</dbReference>
<evidence type="ECO:0000313" key="11">
    <source>
        <dbReference type="EMBL" id="NYE82174.1"/>
    </source>
</evidence>
<dbReference type="PANTHER" id="PTHR30576:SF4">
    <property type="entry name" value="UNDECAPRENYL-PHOSPHATE GALACTOSE PHOSPHOTRANSFERASE"/>
    <property type="match status" value="1"/>
</dbReference>
<protein>
    <submittedName>
        <fullName evidence="11">Undecaprenyl-phosphate galactose phosphotransferase WbaP</fullName>
    </submittedName>
</protein>
<dbReference type="GO" id="GO:0005886">
    <property type="term" value="C:plasma membrane"/>
    <property type="evidence" value="ECO:0007669"/>
    <property type="project" value="UniProtKB-SubCell"/>
</dbReference>
<reference evidence="11 12" key="1">
    <citation type="submission" date="2020-07" db="EMBL/GenBank/DDBJ databases">
        <title>Genomic Encyclopedia of Type Strains, Phase IV (KMG-V): Genome sequencing to study the core and pangenomes of soil and plant-associated prokaryotes.</title>
        <authorList>
            <person name="Whitman W."/>
        </authorList>
    </citation>
    <scope>NUCLEOTIDE SEQUENCE [LARGE SCALE GENOMIC DNA]</scope>
    <source>
        <strain evidence="11 12">SAS40</strain>
    </source>
</reference>
<feature type="transmembrane region" description="Helical" evidence="9">
    <location>
        <begin position="64"/>
        <end position="83"/>
    </location>
</feature>
<keyword evidence="7 9" id="KW-1133">Transmembrane helix</keyword>
<dbReference type="InterPro" id="IPR017472">
    <property type="entry name" value="Undecaprenyl-P_galact_Ptfrase"/>
</dbReference>
<evidence type="ECO:0000256" key="5">
    <source>
        <dbReference type="ARBA" id="ARBA00022679"/>
    </source>
</evidence>
<gene>
    <name evidence="11" type="ORF">FHW18_001445</name>
</gene>
<evidence type="ECO:0000256" key="6">
    <source>
        <dbReference type="ARBA" id="ARBA00022692"/>
    </source>
</evidence>
<feature type="transmembrane region" description="Helical" evidence="9">
    <location>
        <begin position="127"/>
        <end position="147"/>
    </location>
</feature>
<name>A0A7Y9ITV2_9BURK</name>
<dbReference type="PANTHER" id="PTHR30576">
    <property type="entry name" value="COLANIC BIOSYNTHESIS UDP-GLUCOSE LIPID CARRIER TRANSFERASE"/>
    <property type="match status" value="1"/>
</dbReference>
<keyword evidence="8 9" id="KW-0472">Membrane</keyword>
<dbReference type="NCBIfam" id="TIGR03025">
    <property type="entry name" value="EPS_sugtrans"/>
    <property type="match status" value="1"/>
</dbReference>
<dbReference type="InterPro" id="IPR003362">
    <property type="entry name" value="Bact_transf"/>
</dbReference>
<accession>A0A7Y9ITV2</accession>
<dbReference type="Pfam" id="PF13727">
    <property type="entry name" value="CoA_binding_3"/>
    <property type="match status" value="1"/>
</dbReference>
<comment type="similarity">
    <text evidence="3">Belongs to the bacterial sugar transferase family.</text>
</comment>
<feature type="transmembrane region" description="Helical" evidence="9">
    <location>
        <begin position="295"/>
        <end position="317"/>
    </location>
</feature>
<dbReference type="RefSeq" id="WP_179584777.1">
    <property type="nucleotide sequence ID" value="NZ_JACBYR010000001.1"/>
</dbReference>
<evidence type="ECO:0000256" key="8">
    <source>
        <dbReference type="ARBA" id="ARBA00023136"/>
    </source>
</evidence>
<dbReference type="GO" id="GO:0016780">
    <property type="term" value="F:phosphotransferase activity, for other substituted phosphate groups"/>
    <property type="evidence" value="ECO:0007669"/>
    <property type="project" value="TreeGrafter"/>
</dbReference>
<feature type="transmembrane region" description="Helical" evidence="9">
    <location>
        <begin position="23"/>
        <end position="44"/>
    </location>
</feature>
<dbReference type="Proteomes" id="UP000542125">
    <property type="component" value="Unassembled WGS sequence"/>
</dbReference>
<evidence type="ECO:0000313" key="12">
    <source>
        <dbReference type="Proteomes" id="UP000542125"/>
    </source>
</evidence>
<comment type="subcellular location">
    <subcellularLocation>
        <location evidence="2">Cell membrane</location>
    </subcellularLocation>
    <subcellularLocation>
        <location evidence="1">Membrane</location>
        <topology evidence="1">Multi-pass membrane protein</topology>
    </subcellularLocation>
</comment>
<keyword evidence="5 11" id="KW-0808">Transferase</keyword>
<evidence type="ECO:0000256" key="9">
    <source>
        <dbReference type="SAM" id="Phobius"/>
    </source>
</evidence>
<keyword evidence="6 9" id="KW-0812">Transmembrane</keyword>